<keyword evidence="5" id="KW-1185">Reference proteome</keyword>
<dbReference type="InterPro" id="IPR016032">
    <property type="entry name" value="Sig_transdc_resp-reg_C-effctor"/>
</dbReference>
<sequence length="922" mass="98422">MLLEREEEQVVLNEAVAEARSGSGALVLVDGEAGTGTTALLQRLADVAGDRGALVLRSAGTATERSVPFGVVRQLILQLAAEPGVAVPPVAHPVLAAVADPRAAARGPAAFADTLHRLHILFAATAAERTVALLVDDLRWADEASLHALAHLAARLDGMPVLIAVVRKGGLGAPDPLVREIADRATHRVRARPLTRHATARLVENRFGADCPAEFARTCHEVTGGRPKDLRVLADRARLRRLGAPHWRTRDLRELGESLCRERLLLALRREPVLDAYAKAAAVLGPGADRELVARLAGLSEEECDHARASLAALWPAGAGGADGVPDIGGVVLRAMSAEESSHWYREASVLLEESGAGPEEAVAPLLHVDRIGDPWEIHQLRAAAAAARRRGAPDDAVRYLGRALADVPADGPVRAELLFELGTIELDSGAPSARRHLAQAARLMPRPGRRAEMVASVPMRTVAGDPELVGLVRETAAALGTPPEEDRQGGWLAMRLEARVRYVGLDDHATVVSAARRLRELGELHGDVSEAERELRTVLLFCAAMHGRTGHRDVVRMARQVLDHEPAHSCLHGPALELVPPVLCIAEAPQAAASWLGAARLYAAREGTPAQRARVEAQWGLVLLARGEAAAARACALRAAALTAGEPSEDRLLPTLTLGRIATDLDDEELAGQVDIDVEGPGADVRLFALDRTLRGIRAEARGDLTVALTRYLDCGRALERAGWFNPWLFRWQVRAARLQYRLGMTARAQETAEQYQERAVAWGTPSGVGRALRLRGELTEGPHGTALLREAVDALDAAGSRLDLAHALIALGQRLQGTSDAEGERLAGRGRLLLAEARSAPADAGFAARPARAVAAGLTPAETKVAQRAARGLSNRDIADELEISVRAVERHLTSSYRKFGIAGREGLARMLEPDTAADS</sequence>
<reference evidence="4" key="1">
    <citation type="journal article" date="2014" name="Int. J. Syst. Evol. Microbiol.">
        <title>Complete genome sequence of Corynebacterium casei LMG S-19264T (=DSM 44701T), isolated from a smear-ripened cheese.</title>
        <authorList>
            <consortium name="US DOE Joint Genome Institute (JGI-PGF)"/>
            <person name="Walter F."/>
            <person name="Albersmeier A."/>
            <person name="Kalinowski J."/>
            <person name="Ruckert C."/>
        </authorList>
    </citation>
    <scope>NUCLEOTIDE SEQUENCE</scope>
    <source>
        <strain evidence="4">JCM 4790</strain>
    </source>
</reference>
<dbReference type="Pfam" id="PF00196">
    <property type="entry name" value="GerE"/>
    <property type="match status" value="1"/>
</dbReference>
<proteinExistence type="predicted"/>
<reference evidence="4" key="2">
    <citation type="submission" date="2020-09" db="EMBL/GenBank/DDBJ databases">
        <authorList>
            <person name="Sun Q."/>
            <person name="Ohkuma M."/>
        </authorList>
    </citation>
    <scope>NUCLEOTIDE SEQUENCE</scope>
    <source>
        <strain evidence="4">JCM 4790</strain>
    </source>
</reference>
<dbReference type="InterPro" id="IPR036388">
    <property type="entry name" value="WH-like_DNA-bd_sf"/>
</dbReference>
<dbReference type="GO" id="GO:0005737">
    <property type="term" value="C:cytoplasm"/>
    <property type="evidence" value="ECO:0007669"/>
    <property type="project" value="TreeGrafter"/>
</dbReference>
<dbReference type="CDD" id="cd06170">
    <property type="entry name" value="LuxR_C_like"/>
    <property type="match status" value="1"/>
</dbReference>
<evidence type="ECO:0000313" key="5">
    <source>
        <dbReference type="Proteomes" id="UP000619244"/>
    </source>
</evidence>
<dbReference type="InterPro" id="IPR027417">
    <property type="entry name" value="P-loop_NTPase"/>
</dbReference>
<dbReference type="InterPro" id="IPR041664">
    <property type="entry name" value="AAA_16"/>
</dbReference>
<gene>
    <name evidence="4" type="ORF">GCM10010358_48880</name>
</gene>
<evidence type="ECO:0000256" key="1">
    <source>
        <dbReference type="ARBA" id="ARBA00022741"/>
    </source>
</evidence>
<dbReference type="SUPFAM" id="SSF46894">
    <property type="entry name" value="C-terminal effector domain of the bipartite response regulators"/>
    <property type="match status" value="1"/>
</dbReference>
<dbReference type="SMART" id="SM00421">
    <property type="entry name" value="HTH_LUXR"/>
    <property type="match status" value="1"/>
</dbReference>
<feature type="domain" description="HTH luxR-type" evidence="3">
    <location>
        <begin position="853"/>
        <end position="918"/>
    </location>
</feature>
<dbReference type="InterPro" id="IPR000792">
    <property type="entry name" value="Tscrpt_reg_LuxR_C"/>
</dbReference>
<dbReference type="EMBL" id="BMVU01000026">
    <property type="protein sequence ID" value="GGX89046.1"/>
    <property type="molecule type" value="Genomic_DNA"/>
</dbReference>
<dbReference type="SUPFAM" id="SSF52540">
    <property type="entry name" value="P-loop containing nucleoside triphosphate hydrolases"/>
    <property type="match status" value="1"/>
</dbReference>
<dbReference type="GO" id="GO:0003677">
    <property type="term" value="F:DNA binding"/>
    <property type="evidence" value="ECO:0007669"/>
    <property type="project" value="InterPro"/>
</dbReference>
<evidence type="ECO:0000259" key="3">
    <source>
        <dbReference type="PROSITE" id="PS50043"/>
    </source>
</evidence>
<evidence type="ECO:0000313" key="4">
    <source>
        <dbReference type="EMBL" id="GGX89046.1"/>
    </source>
</evidence>
<dbReference type="PANTHER" id="PTHR16305:SF35">
    <property type="entry name" value="TRANSCRIPTIONAL ACTIVATOR DOMAIN"/>
    <property type="match status" value="1"/>
</dbReference>
<dbReference type="GO" id="GO:0005524">
    <property type="term" value="F:ATP binding"/>
    <property type="evidence" value="ECO:0007669"/>
    <property type="project" value="UniProtKB-KW"/>
</dbReference>
<dbReference type="PROSITE" id="PS50043">
    <property type="entry name" value="HTH_LUXR_2"/>
    <property type="match status" value="1"/>
</dbReference>
<comment type="caution">
    <text evidence="4">The sequence shown here is derived from an EMBL/GenBank/DDBJ whole genome shotgun (WGS) entry which is preliminary data.</text>
</comment>
<dbReference type="Pfam" id="PF13191">
    <property type="entry name" value="AAA_16"/>
    <property type="match status" value="1"/>
</dbReference>
<dbReference type="Gene3D" id="1.10.10.10">
    <property type="entry name" value="Winged helix-like DNA-binding domain superfamily/Winged helix DNA-binding domain"/>
    <property type="match status" value="1"/>
</dbReference>
<evidence type="ECO:0000256" key="2">
    <source>
        <dbReference type="ARBA" id="ARBA00022840"/>
    </source>
</evidence>
<protein>
    <recommendedName>
        <fullName evidence="3">HTH luxR-type domain-containing protein</fullName>
    </recommendedName>
</protein>
<dbReference type="Proteomes" id="UP000619244">
    <property type="component" value="Unassembled WGS sequence"/>
</dbReference>
<accession>A0A918NR08</accession>
<organism evidence="4 5">
    <name type="scientific">Streptomyces minutiscleroticus</name>
    <dbReference type="NCBI Taxonomy" id="68238"/>
    <lineage>
        <taxon>Bacteria</taxon>
        <taxon>Bacillati</taxon>
        <taxon>Actinomycetota</taxon>
        <taxon>Actinomycetes</taxon>
        <taxon>Kitasatosporales</taxon>
        <taxon>Streptomycetaceae</taxon>
        <taxon>Streptomyces</taxon>
    </lineage>
</organism>
<name>A0A918NR08_9ACTN</name>
<dbReference type="GO" id="GO:0006355">
    <property type="term" value="P:regulation of DNA-templated transcription"/>
    <property type="evidence" value="ECO:0007669"/>
    <property type="project" value="InterPro"/>
</dbReference>
<dbReference type="AlphaFoldDB" id="A0A918NR08"/>
<dbReference type="RefSeq" id="WP_190192436.1">
    <property type="nucleotide sequence ID" value="NZ_BMVU01000026.1"/>
</dbReference>
<keyword evidence="1" id="KW-0547">Nucleotide-binding</keyword>
<dbReference type="PANTHER" id="PTHR16305">
    <property type="entry name" value="TESTICULAR SOLUBLE ADENYLYL CYCLASE"/>
    <property type="match status" value="1"/>
</dbReference>
<keyword evidence="2" id="KW-0067">ATP-binding</keyword>
<dbReference type="GO" id="GO:0004016">
    <property type="term" value="F:adenylate cyclase activity"/>
    <property type="evidence" value="ECO:0007669"/>
    <property type="project" value="TreeGrafter"/>
</dbReference>
<dbReference type="PRINTS" id="PR00038">
    <property type="entry name" value="HTHLUXR"/>
</dbReference>